<proteinExistence type="predicted"/>
<evidence type="ECO:0000313" key="1">
    <source>
        <dbReference type="EMBL" id="EUA55484.1"/>
    </source>
</evidence>
<organism evidence="1 2">
    <name type="scientific">Mycobacterium intracellulare 1956</name>
    <dbReference type="NCBI Taxonomy" id="1299331"/>
    <lineage>
        <taxon>Bacteria</taxon>
        <taxon>Bacillati</taxon>
        <taxon>Actinomycetota</taxon>
        <taxon>Actinomycetes</taxon>
        <taxon>Mycobacteriales</taxon>
        <taxon>Mycobacteriaceae</taxon>
        <taxon>Mycobacterium</taxon>
        <taxon>Mycobacterium avium complex (MAC)</taxon>
    </lineage>
</organism>
<comment type="caution">
    <text evidence="1">The sequence shown here is derived from an EMBL/GenBank/DDBJ whole genome shotgun (WGS) entry which is preliminary data.</text>
</comment>
<sequence length="99" mass="10621">MTFKMVRCRSVSAESTECSRPSAAAGPVFGEVSLLSPMALNVAASPTRIKHVFDWRVAGRPGPEKRRHRPNHKCVTLAETGYLCLVTVVEADGVVGGVI</sequence>
<dbReference type="Proteomes" id="UP000020825">
    <property type="component" value="Unassembled WGS sequence"/>
</dbReference>
<name>X8CHB5_MYCIT</name>
<reference evidence="1 2" key="1">
    <citation type="submission" date="2013-12" db="EMBL/GenBank/DDBJ databases">
        <authorList>
            <person name="Zelazny A."/>
            <person name="Olivier K."/>
            <person name="Holland S."/>
            <person name="Lenaerts A."/>
            <person name="Ordway D."/>
            <person name="DeGroote M.A."/>
            <person name="Parker T."/>
            <person name="Sizemore C."/>
            <person name="Tallon L.J."/>
            <person name="Sadzewicz L.K."/>
            <person name="Sengamalay N."/>
            <person name="Fraser C.M."/>
            <person name="Hine E."/>
            <person name="Shefchek K.A."/>
            <person name="Das S.P."/>
            <person name="Tettelin H."/>
        </authorList>
    </citation>
    <scope>NUCLEOTIDE SEQUENCE [LARGE SCALE GENOMIC DNA]</scope>
    <source>
        <strain evidence="1 2">1956</strain>
    </source>
</reference>
<gene>
    <name evidence="1" type="ORF">I550_3639</name>
</gene>
<dbReference type="AlphaFoldDB" id="X8CHB5"/>
<accession>X8CHB5</accession>
<dbReference type="EMBL" id="JAOG01000002">
    <property type="protein sequence ID" value="EUA55484.1"/>
    <property type="molecule type" value="Genomic_DNA"/>
</dbReference>
<evidence type="ECO:0000313" key="2">
    <source>
        <dbReference type="Proteomes" id="UP000020825"/>
    </source>
</evidence>
<protein>
    <submittedName>
        <fullName evidence="1">Uncharacterized protein</fullName>
    </submittedName>
</protein>